<dbReference type="Proteomes" id="UP001472677">
    <property type="component" value="Unassembled WGS sequence"/>
</dbReference>
<evidence type="ECO:0000313" key="1">
    <source>
        <dbReference type="EMBL" id="KAK8563496.1"/>
    </source>
</evidence>
<evidence type="ECO:0008006" key="3">
    <source>
        <dbReference type="Google" id="ProtNLM"/>
    </source>
</evidence>
<name>A0ABR2ENP0_9ROSI</name>
<evidence type="ECO:0000313" key="2">
    <source>
        <dbReference type="Proteomes" id="UP001472677"/>
    </source>
</evidence>
<comment type="caution">
    <text evidence="1">The sequence shown here is derived from an EMBL/GenBank/DDBJ whole genome shotgun (WGS) entry which is preliminary data.</text>
</comment>
<gene>
    <name evidence="1" type="ORF">V6N12_035642</name>
</gene>
<reference evidence="1 2" key="1">
    <citation type="journal article" date="2024" name="G3 (Bethesda)">
        <title>Genome assembly of Hibiscus sabdariffa L. provides insights into metabolisms of medicinal natural products.</title>
        <authorList>
            <person name="Kim T."/>
        </authorList>
    </citation>
    <scope>NUCLEOTIDE SEQUENCE [LARGE SCALE GENOMIC DNA]</scope>
    <source>
        <strain evidence="1">TK-2024</strain>
        <tissue evidence="1">Old leaves</tissue>
    </source>
</reference>
<sequence length="492" mass="54771">MVEMTVGKIPPRVGELRCTKAIERLNGFCIFEYSISVSIARFKCRNSFWQRKNEGLKQSNVNDEQGGLIQNVERVCVIQESIEASVWKEGVIGSVVGSVDDDKVSILKTSLVGWCVKFFKVEELAKEMYEMKIISFWADCVGINKESLLPNTFARCNLQIVTDHMEKLEGIVELKVGVNIYQVRVSEVEQPTSSMCSCCEIKDIESESMTTVSESTNSITNIGNDVDEVLVAMRAEICNREGRVFVEYEPMVRGEAGEDVDVSAELVVVLNEERVVALFDNDDTTGPEIVGYYQENLMFNCLGDEEVLGVRGDKVPDKNQNFEEEIVNAIRVEEEFMGGILVDPLMDGGEAGEDANVSAELAVVLNEERVVALFDNDDTTGPEIEGYCQENLVTNCLGDEEVLGVRGDNVPDKNQNFKEEIIKTIRIEEEFMGGILVDPSMDRGQLDLDKLPDVWGFIRPNGLDKSSCCLRVLDESSHLGVSFVGQAQPKDK</sequence>
<dbReference type="EMBL" id="JBBPBM010000011">
    <property type="protein sequence ID" value="KAK8563496.1"/>
    <property type="molecule type" value="Genomic_DNA"/>
</dbReference>
<accession>A0ABR2ENP0</accession>
<keyword evidence="2" id="KW-1185">Reference proteome</keyword>
<protein>
    <recommendedName>
        <fullName evidence="3">DUF4283 domain-containing protein</fullName>
    </recommendedName>
</protein>
<organism evidence="1 2">
    <name type="scientific">Hibiscus sabdariffa</name>
    <name type="common">roselle</name>
    <dbReference type="NCBI Taxonomy" id="183260"/>
    <lineage>
        <taxon>Eukaryota</taxon>
        <taxon>Viridiplantae</taxon>
        <taxon>Streptophyta</taxon>
        <taxon>Embryophyta</taxon>
        <taxon>Tracheophyta</taxon>
        <taxon>Spermatophyta</taxon>
        <taxon>Magnoliopsida</taxon>
        <taxon>eudicotyledons</taxon>
        <taxon>Gunneridae</taxon>
        <taxon>Pentapetalae</taxon>
        <taxon>rosids</taxon>
        <taxon>malvids</taxon>
        <taxon>Malvales</taxon>
        <taxon>Malvaceae</taxon>
        <taxon>Malvoideae</taxon>
        <taxon>Hibiscus</taxon>
    </lineage>
</organism>
<proteinExistence type="predicted"/>